<geneLocation type="plasmid" evidence="3 5">
    <name>AbAZ39_p1</name>
</geneLocation>
<gene>
    <name evidence="3" type="ORF">ABAZ39_18470</name>
    <name evidence="4" type="ORF">FH063_006286</name>
</gene>
<dbReference type="Proteomes" id="UP000027186">
    <property type="component" value="Plasmid AbAZ39_p1"/>
</dbReference>
<dbReference type="InterPro" id="IPR003423">
    <property type="entry name" value="OMP_efflux"/>
</dbReference>
<reference evidence="4 6" key="2">
    <citation type="submission" date="2019-07" db="EMBL/GenBank/DDBJ databases">
        <title>Genome sequencing of the stress-tolerant strain Azospirillum brasilense Az19.</title>
        <authorList>
            <person name="Maroniche G.A."/>
            <person name="Garcia J.E."/>
            <person name="Pagnussat L."/>
            <person name="Amenta M."/>
            <person name="Creus C.M."/>
        </authorList>
    </citation>
    <scope>NUCLEOTIDE SEQUENCE [LARGE SCALE GENOMIC DNA]</scope>
    <source>
        <strain evidence="4 6">Az19</strain>
    </source>
</reference>
<dbReference type="KEGG" id="abq:ABAZ39_18470"/>
<dbReference type="Gene3D" id="1.20.1600.10">
    <property type="entry name" value="Outer membrane efflux proteins (OEP)"/>
    <property type="match status" value="1"/>
</dbReference>
<dbReference type="PANTHER" id="PTHR30203">
    <property type="entry name" value="OUTER MEMBRANE CATION EFFLUX PROTEIN"/>
    <property type="match status" value="1"/>
</dbReference>
<dbReference type="InterPro" id="IPR010131">
    <property type="entry name" value="MdtP/NodT-like"/>
</dbReference>
<protein>
    <recommendedName>
        <fullName evidence="7">TolC family protein</fullName>
    </recommendedName>
</protein>
<evidence type="ECO:0000313" key="3">
    <source>
        <dbReference type="EMBL" id="AIB13923.1"/>
    </source>
</evidence>
<evidence type="ECO:0000313" key="4">
    <source>
        <dbReference type="EMBL" id="KAA1055010.1"/>
    </source>
</evidence>
<accession>A0A5B0KTR3</accession>
<dbReference type="Proteomes" id="UP000325333">
    <property type="component" value="Unassembled WGS sequence"/>
</dbReference>
<dbReference type="GO" id="GO:0015562">
    <property type="term" value="F:efflux transmembrane transporter activity"/>
    <property type="evidence" value="ECO:0007669"/>
    <property type="project" value="InterPro"/>
</dbReference>
<evidence type="ECO:0008006" key="7">
    <source>
        <dbReference type="Google" id="ProtNLM"/>
    </source>
</evidence>
<accession>A0A060DS01</accession>
<feature type="chain" id="PRO_5038081653" description="TolC family protein" evidence="2">
    <location>
        <begin position="33"/>
        <end position="501"/>
    </location>
</feature>
<feature type="signal peptide" evidence="2">
    <location>
        <begin position="1"/>
        <end position="32"/>
    </location>
</feature>
<evidence type="ECO:0000256" key="1">
    <source>
        <dbReference type="ARBA" id="ARBA00007613"/>
    </source>
</evidence>
<comment type="similarity">
    <text evidence="1">Belongs to the outer membrane factor (OMF) (TC 1.B.17) family.</text>
</comment>
<keyword evidence="3" id="KW-0614">Plasmid</keyword>
<name>A0A060DS01_9PROT</name>
<dbReference type="AlphaFoldDB" id="A0A060DS01"/>
<keyword evidence="2" id="KW-0732">Signal</keyword>
<evidence type="ECO:0000313" key="6">
    <source>
        <dbReference type="Proteomes" id="UP000325333"/>
    </source>
</evidence>
<dbReference type="PANTHER" id="PTHR30203:SF30">
    <property type="entry name" value="OUTER MEMBRANE PROTEIN-RELATED"/>
    <property type="match status" value="1"/>
</dbReference>
<reference evidence="3 5" key="1">
    <citation type="journal article" date="2014" name="Genome Announc.">
        <title>Complete Genome Sequence of the Model Rhizosphere Strain Azospirillum brasilense Az39, Successfully Applied in Agriculture.</title>
        <authorList>
            <person name="Rivera D."/>
            <person name="Revale S."/>
            <person name="Molina R."/>
            <person name="Gualpa J."/>
            <person name="Puente M."/>
            <person name="Maroniche G."/>
            <person name="Paris G."/>
            <person name="Baker D."/>
            <person name="Clavijo B."/>
            <person name="McLay K."/>
            <person name="Spaepen S."/>
            <person name="Perticari A."/>
            <person name="Vazquez M."/>
            <person name="Wisniewski-Dye F."/>
            <person name="Watkins C."/>
            <person name="Martinez-Abarca F."/>
            <person name="Vanderleyden J."/>
            <person name="Cassan F."/>
        </authorList>
    </citation>
    <scope>NUCLEOTIDE SEQUENCE [LARGE SCALE GENOMIC DNA]</scope>
    <source>
        <strain evidence="3 5">Az39</strain>
        <plasmid evidence="3">AbAZ39_p1</plasmid>
    </source>
</reference>
<dbReference type="RefSeq" id="WP_247881715.1">
    <property type="nucleotide sequence ID" value="NZ_CP007794.1"/>
</dbReference>
<dbReference type="EMBL" id="CP007794">
    <property type="protein sequence ID" value="AIB13923.1"/>
    <property type="molecule type" value="Genomic_DNA"/>
</dbReference>
<dbReference type="EMBL" id="VEWN01000008">
    <property type="protein sequence ID" value="KAA1055010.1"/>
    <property type="molecule type" value="Genomic_DNA"/>
</dbReference>
<dbReference type="SUPFAM" id="SSF56954">
    <property type="entry name" value="Outer membrane efflux proteins (OEP)"/>
    <property type="match status" value="1"/>
</dbReference>
<sequence>MMQSACRRLARKIAVMLMASGVWLLSGPSAEAQSPVRTRAQEPHGGVTLAPPATPDGPTIALTLPDAVALALRDNRTIKSAYLQRISQKFDLRVAEDKFSPRLTVSGTAIARRANGLGSRSADITPIIDMTTPLGTQIVLAAPTSHVRDGGASTFSSALNLAVIQPLLRDGGIEVNTASVRIARIDEQINRLQLKLTVSRTVSEVILTYREFLRAREQLRIARESFKRSRDLLDVSRSLIRAGRMAEVELVQNEADVAAQEYAVEEAANQLDGARLALLGVLAVSASTDISAMDTLESRAMRIDVEKALVIAFDNQPEHLAQLLAIERSKITLAVARNQRQWDLAAIGGANLGRTRAPLGRARDSGVYGGLQLVVPLGDLSLEQAEVGANVAWREAELRLEALRQRIEKEVRDAVRNAQTRWRQLELARRSRDLARRKIDVENQKLKVGRSSNFQVLSFEADLRNAENALLSAVIAYLNALTILDQQLGTTLDTWQISIND</sequence>
<dbReference type="Pfam" id="PF02321">
    <property type="entry name" value="OEP"/>
    <property type="match status" value="1"/>
</dbReference>
<evidence type="ECO:0000313" key="5">
    <source>
        <dbReference type="Proteomes" id="UP000027186"/>
    </source>
</evidence>
<proteinExistence type="inferred from homology"/>
<evidence type="ECO:0000256" key="2">
    <source>
        <dbReference type="SAM" id="SignalP"/>
    </source>
</evidence>
<organism evidence="3 5">
    <name type="scientific">Azospirillum argentinense</name>
    <dbReference type="NCBI Taxonomy" id="2970906"/>
    <lineage>
        <taxon>Bacteria</taxon>
        <taxon>Pseudomonadati</taxon>
        <taxon>Pseudomonadota</taxon>
        <taxon>Alphaproteobacteria</taxon>
        <taxon>Rhodospirillales</taxon>
        <taxon>Azospirillaceae</taxon>
        <taxon>Azospirillum</taxon>
    </lineage>
</organism>